<dbReference type="Pfam" id="PF17832">
    <property type="entry name" value="Pre-PUA"/>
    <property type="match status" value="1"/>
</dbReference>
<dbReference type="SMART" id="SM00359">
    <property type="entry name" value="PUA"/>
    <property type="match status" value="1"/>
</dbReference>
<sequence>MDPNQRPKRPAPDPHFERLHGPPLSYARSIQSILQTYDPQPAPTIMDFPAEASGFSHPTVPNVVDFTKGKAPARDMPPPPTPGLLSDFQTPCEGTCSVTNCESGCNPSVVGSGTCSLSQCNNSDQCTSEECCREPACLDHESVPTTRRESIDFSAEDQYASSSQHQFASSSAVFPAYDNLPGFDNTNHDPMQCHWLLPDQECDITAPTKDALSQHVFHDHIQPETSLACGWSDCDEQIDAQQLTTHLWNSHHPEQHVPDSYVCLWDGCMEMFSDAEQLETHMEVAHTQMESIDCRWGGCGTITTNSAELQSHVNREHLHLHIQPAFSSSNLEMGPSDRRTSLPSKHPLYWSQENDDLLMRVRAQNLTFKQIASQYFPDKSAQACQVHYAVLWNRQQQSVPQSTEQSTPLLSYSPLPPSSYATNYSFSCRHCGKRFRDNTKLADHERTHTKEKPHKCDVCEMAFASRDGLGKLNISAGAKSKVKSSVQRAIRTKVCETYPLLAPHIDEIIPKKSQLDLLKLPDRVSLYALDSTPLFWQHMDDPLIPHLRVVHQFPQCFNRIGIDRGAIRFVLSGATLMAPGLTSTGGKLPDKEGELKDGDVAVIEAEGKEEACLVGQLRMGTEEIRDKKKGVVMDTGHFLGDGLWKISID</sequence>
<comment type="subcellular location">
    <subcellularLocation>
        <location evidence="2">Cytoplasm</location>
    </subcellularLocation>
    <subcellularLocation>
        <location evidence="1">Nucleus</location>
    </subcellularLocation>
</comment>
<dbReference type="InterPro" id="IPR002478">
    <property type="entry name" value="PUA"/>
</dbReference>
<dbReference type="PANTHER" id="PTHR22798:SF0">
    <property type="entry name" value="MALIGNANT T-CELL-AMPLIFIED SEQUENCE 1"/>
    <property type="match status" value="1"/>
</dbReference>
<dbReference type="Gene3D" id="3.30.160.60">
    <property type="entry name" value="Classic Zinc Finger"/>
    <property type="match status" value="3"/>
</dbReference>
<dbReference type="EMBL" id="JACCJB010000015">
    <property type="protein sequence ID" value="KAF6220865.1"/>
    <property type="molecule type" value="Genomic_DNA"/>
</dbReference>
<feature type="region of interest" description="Disordered" evidence="10">
    <location>
        <begin position="1"/>
        <end position="22"/>
    </location>
</feature>
<dbReference type="GO" id="GO:0005634">
    <property type="term" value="C:nucleus"/>
    <property type="evidence" value="ECO:0007669"/>
    <property type="project" value="UniProtKB-SubCell"/>
</dbReference>
<organism evidence="12 13">
    <name type="scientific">Letharia lupina</name>
    <dbReference type="NCBI Taxonomy" id="560253"/>
    <lineage>
        <taxon>Eukaryota</taxon>
        <taxon>Fungi</taxon>
        <taxon>Dikarya</taxon>
        <taxon>Ascomycota</taxon>
        <taxon>Pezizomycotina</taxon>
        <taxon>Lecanoromycetes</taxon>
        <taxon>OSLEUM clade</taxon>
        <taxon>Lecanoromycetidae</taxon>
        <taxon>Lecanorales</taxon>
        <taxon>Lecanorineae</taxon>
        <taxon>Parmeliaceae</taxon>
        <taxon>Letharia</taxon>
    </lineage>
</organism>
<keyword evidence="13" id="KW-1185">Reference proteome</keyword>
<dbReference type="GeneID" id="59330958"/>
<evidence type="ECO:0000256" key="4">
    <source>
        <dbReference type="ARBA" id="ARBA00022723"/>
    </source>
</evidence>
<dbReference type="PROSITE" id="PS50890">
    <property type="entry name" value="PUA"/>
    <property type="match status" value="1"/>
</dbReference>
<dbReference type="GO" id="GO:0001731">
    <property type="term" value="P:formation of translation preinitiation complex"/>
    <property type="evidence" value="ECO:0007669"/>
    <property type="project" value="TreeGrafter"/>
</dbReference>
<protein>
    <recommendedName>
        <fullName evidence="11">C2H2-type domain-containing protein</fullName>
    </recommendedName>
</protein>
<name>A0A8H6FA54_9LECA</name>
<dbReference type="PANTHER" id="PTHR22798">
    <property type="entry name" value="MCT-1 PROTEIN"/>
    <property type="match status" value="1"/>
</dbReference>
<evidence type="ECO:0000259" key="11">
    <source>
        <dbReference type="PROSITE" id="PS50157"/>
    </source>
</evidence>
<dbReference type="InterPro" id="IPR004521">
    <property type="entry name" value="Uncharacterised_CHP00451"/>
</dbReference>
<evidence type="ECO:0000256" key="3">
    <source>
        <dbReference type="ARBA" id="ARBA00022490"/>
    </source>
</evidence>
<dbReference type="PROSITE" id="PS50157">
    <property type="entry name" value="ZINC_FINGER_C2H2_2"/>
    <property type="match status" value="2"/>
</dbReference>
<dbReference type="PROSITE" id="PS00028">
    <property type="entry name" value="ZINC_FINGER_C2H2_1"/>
    <property type="match status" value="2"/>
</dbReference>
<dbReference type="InterPro" id="IPR041366">
    <property type="entry name" value="Pre-PUA"/>
</dbReference>
<dbReference type="SUPFAM" id="SSF57667">
    <property type="entry name" value="beta-beta-alpha zinc fingers"/>
    <property type="match status" value="1"/>
</dbReference>
<dbReference type="InterPro" id="IPR013087">
    <property type="entry name" value="Znf_C2H2_type"/>
</dbReference>
<comment type="caution">
    <text evidence="12">The sequence shown here is derived from an EMBL/GenBank/DDBJ whole genome shotgun (WGS) entry which is preliminary data.</text>
</comment>
<dbReference type="Pfam" id="PF00096">
    <property type="entry name" value="zf-C2H2"/>
    <property type="match status" value="1"/>
</dbReference>
<dbReference type="CDD" id="cd11609">
    <property type="entry name" value="MCT1_N"/>
    <property type="match status" value="1"/>
</dbReference>
<dbReference type="Gene3D" id="3.10.400.20">
    <property type="match status" value="1"/>
</dbReference>
<evidence type="ECO:0000313" key="13">
    <source>
        <dbReference type="Proteomes" id="UP000593566"/>
    </source>
</evidence>
<keyword evidence="4" id="KW-0479">Metal-binding</keyword>
<dbReference type="SMART" id="SM00355">
    <property type="entry name" value="ZnF_C2H2"/>
    <property type="match status" value="5"/>
</dbReference>
<dbReference type="InterPro" id="IPR016437">
    <property type="entry name" value="MCT-1/Tma20"/>
</dbReference>
<dbReference type="CDD" id="cd21155">
    <property type="entry name" value="PUA_MCTS-1-like"/>
    <property type="match status" value="1"/>
</dbReference>
<reference evidence="12 13" key="1">
    <citation type="journal article" date="2020" name="Genomics">
        <title>Complete, high-quality genomes from long-read metagenomic sequencing of two wolf lichen thalli reveals enigmatic genome architecture.</title>
        <authorList>
            <person name="McKenzie S.K."/>
            <person name="Walston R.F."/>
            <person name="Allen J.L."/>
        </authorList>
    </citation>
    <scope>NUCLEOTIDE SEQUENCE [LARGE SCALE GENOMIC DNA]</scope>
    <source>
        <strain evidence="12">WasteWater1</strain>
    </source>
</reference>
<keyword evidence="8" id="KW-0539">Nucleus</keyword>
<dbReference type="GO" id="GO:0005737">
    <property type="term" value="C:cytoplasm"/>
    <property type="evidence" value="ECO:0007669"/>
    <property type="project" value="UniProtKB-SubCell"/>
</dbReference>
<evidence type="ECO:0000256" key="2">
    <source>
        <dbReference type="ARBA" id="ARBA00004496"/>
    </source>
</evidence>
<feature type="compositionally biased region" description="Basic and acidic residues" evidence="10">
    <location>
        <begin position="10"/>
        <end position="20"/>
    </location>
</feature>
<dbReference type="Proteomes" id="UP000593566">
    <property type="component" value="Unassembled WGS sequence"/>
</dbReference>
<keyword evidence="6 9" id="KW-0863">Zinc-finger</keyword>
<keyword evidence="7" id="KW-0862">Zinc</keyword>
<dbReference type="Pfam" id="PF01472">
    <property type="entry name" value="PUA"/>
    <property type="match status" value="1"/>
</dbReference>
<feature type="domain" description="C2H2-type" evidence="11">
    <location>
        <begin position="261"/>
        <end position="291"/>
    </location>
</feature>
<evidence type="ECO:0000256" key="9">
    <source>
        <dbReference type="PROSITE-ProRule" id="PRU00042"/>
    </source>
</evidence>
<evidence type="ECO:0000256" key="7">
    <source>
        <dbReference type="ARBA" id="ARBA00022833"/>
    </source>
</evidence>
<dbReference type="AlphaFoldDB" id="A0A8H6FA54"/>
<evidence type="ECO:0000256" key="6">
    <source>
        <dbReference type="ARBA" id="ARBA00022771"/>
    </source>
</evidence>
<dbReference type="GO" id="GO:0003723">
    <property type="term" value="F:RNA binding"/>
    <property type="evidence" value="ECO:0007669"/>
    <property type="project" value="InterPro"/>
</dbReference>
<dbReference type="SUPFAM" id="SSF88697">
    <property type="entry name" value="PUA domain-like"/>
    <property type="match status" value="1"/>
</dbReference>
<proteinExistence type="predicted"/>
<evidence type="ECO:0000313" key="12">
    <source>
        <dbReference type="EMBL" id="KAF6220865.1"/>
    </source>
</evidence>
<dbReference type="NCBIfam" id="TIGR00451">
    <property type="entry name" value="unchar_dom_2"/>
    <property type="match status" value="1"/>
</dbReference>
<dbReference type="RefSeq" id="XP_037150300.1">
    <property type="nucleotide sequence ID" value="XM_037293471.1"/>
</dbReference>
<dbReference type="InterPro" id="IPR015947">
    <property type="entry name" value="PUA-like_sf"/>
</dbReference>
<dbReference type="FunFam" id="3.30.160.60:FF:000145">
    <property type="entry name" value="Zinc finger protein 574"/>
    <property type="match status" value="1"/>
</dbReference>
<evidence type="ECO:0000256" key="1">
    <source>
        <dbReference type="ARBA" id="ARBA00004123"/>
    </source>
</evidence>
<evidence type="ECO:0000256" key="8">
    <source>
        <dbReference type="ARBA" id="ARBA00023242"/>
    </source>
</evidence>
<feature type="domain" description="C2H2-type" evidence="11">
    <location>
        <begin position="426"/>
        <end position="453"/>
    </location>
</feature>
<evidence type="ECO:0000256" key="10">
    <source>
        <dbReference type="SAM" id="MobiDB-lite"/>
    </source>
</evidence>
<keyword evidence="5" id="KW-0677">Repeat</keyword>
<evidence type="ECO:0000256" key="5">
    <source>
        <dbReference type="ARBA" id="ARBA00022737"/>
    </source>
</evidence>
<accession>A0A8H6FA54</accession>
<dbReference type="InterPro" id="IPR036236">
    <property type="entry name" value="Znf_C2H2_sf"/>
</dbReference>
<dbReference type="GO" id="GO:0008270">
    <property type="term" value="F:zinc ion binding"/>
    <property type="evidence" value="ECO:0007669"/>
    <property type="project" value="UniProtKB-KW"/>
</dbReference>
<gene>
    <name evidence="12" type="ORF">HO133_002545</name>
</gene>
<keyword evidence="3" id="KW-0963">Cytoplasm</keyword>